<keyword evidence="6" id="KW-1185">Reference proteome</keyword>
<comment type="subcellular location">
    <subcellularLocation>
        <location evidence="1">Golgi apparatus membrane</location>
        <topology evidence="1">Peripheral membrane protein</topology>
        <orientation evidence="1">Cytoplasmic side</orientation>
    </subcellularLocation>
</comment>
<gene>
    <name evidence="5" type="ORF">HF577_28155</name>
</gene>
<evidence type="ECO:0000313" key="6">
    <source>
        <dbReference type="Proteomes" id="UP001296706"/>
    </source>
</evidence>
<protein>
    <submittedName>
        <fullName evidence="5">GPP34 family phosphoprotein</fullName>
    </submittedName>
</protein>
<dbReference type="Pfam" id="PF05719">
    <property type="entry name" value="GPP34"/>
    <property type="match status" value="1"/>
</dbReference>
<keyword evidence="2" id="KW-0333">Golgi apparatus</keyword>
<dbReference type="RefSeq" id="WP_169398996.1">
    <property type="nucleotide sequence ID" value="NZ_BAAAJH010000049.1"/>
</dbReference>
<dbReference type="PANTHER" id="PTHR12704">
    <property type="entry name" value="TRANS-GOLGI PROTEIN GMX33"/>
    <property type="match status" value="1"/>
</dbReference>
<evidence type="ECO:0000256" key="1">
    <source>
        <dbReference type="ARBA" id="ARBA00004255"/>
    </source>
</evidence>
<dbReference type="PANTHER" id="PTHR12704:SF2">
    <property type="entry name" value="GOLGI PHOSPHOPROTEIN 3 HOMOLOG SAURON"/>
    <property type="match status" value="1"/>
</dbReference>
<evidence type="ECO:0000313" key="5">
    <source>
        <dbReference type="EMBL" id="NMH80951.1"/>
    </source>
</evidence>
<keyword evidence="3" id="KW-0446">Lipid-binding</keyword>
<evidence type="ECO:0000256" key="4">
    <source>
        <dbReference type="ARBA" id="ARBA00023136"/>
    </source>
</evidence>
<keyword evidence="4" id="KW-0472">Membrane</keyword>
<comment type="caution">
    <text evidence="5">The sequence shown here is derived from an EMBL/GenBank/DDBJ whole genome shotgun (WGS) entry which is preliminary data.</text>
</comment>
<dbReference type="EMBL" id="JAAXKY010000122">
    <property type="protein sequence ID" value="NMH80951.1"/>
    <property type="molecule type" value="Genomic_DNA"/>
</dbReference>
<dbReference type="InterPro" id="IPR038261">
    <property type="entry name" value="GPP34-like_sf"/>
</dbReference>
<dbReference type="Gene3D" id="1.10.3630.10">
    <property type="entry name" value="yeast vps74-n-term truncation variant domain like"/>
    <property type="match status" value="1"/>
</dbReference>
<proteinExistence type="predicted"/>
<dbReference type="InterPro" id="IPR008628">
    <property type="entry name" value="GPP34-like"/>
</dbReference>
<dbReference type="Proteomes" id="UP001296706">
    <property type="component" value="Unassembled WGS sequence"/>
</dbReference>
<evidence type="ECO:0000256" key="2">
    <source>
        <dbReference type="ARBA" id="ARBA00023034"/>
    </source>
</evidence>
<accession>A0ABX1RP37</accession>
<reference evidence="5 6" key="1">
    <citation type="submission" date="2020-04" db="EMBL/GenBank/DDBJ databases">
        <authorList>
            <person name="Klaysubun C."/>
            <person name="Duangmal K."/>
            <person name="Lipun K."/>
        </authorList>
    </citation>
    <scope>NUCLEOTIDE SEQUENCE [LARGE SCALE GENOMIC DNA]</scope>
    <source>
        <strain evidence="5 6">JCM 11839</strain>
    </source>
</reference>
<evidence type="ECO:0000256" key="3">
    <source>
        <dbReference type="ARBA" id="ARBA00023121"/>
    </source>
</evidence>
<name>A0ABX1RP37_9PSEU</name>
<organism evidence="5 6">
    <name type="scientific">Pseudonocardia xinjiangensis</name>
    <dbReference type="NCBI Taxonomy" id="75289"/>
    <lineage>
        <taxon>Bacteria</taxon>
        <taxon>Bacillati</taxon>
        <taxon>Actinomycetota</taxon>
        <taxon>Actinomycetes</taxon>
        <taxon>Pseudonocardiales</taxon>
        <taxon>Pseudonocardiaceae</taxon>
        <taxon>Pseudonocardia</taxon>
    </lineage>
</organism>
<sequence length="223" mass="23682">MATITEDLVLLLLDPESGRAIVDSTSLDRAVGGALLLDLSTRDRLTADGTGARARLTVADSSTTGDPLLDTALARLEGRHPLRAQKAVERLARKTREPVLQRLVERGLVRRDRGRILGVFPVTTWPAADAGPVTELRRRIAEVLRDGAPPDQHTALLISLVHAVKAEHKLVDGPRRQLRARADQVAQGDWAGPAVRKAVQAVQTSVAVAVAASASAAESSGSS</sequence>